<dbReference type="Pfam" id="PF00249">
    <property type="entry name" value="Myb_DNA-binding"/>
    <property type="match status" value="2"/>
</dbReference>
<keyword evidence="3" id="KW-0539">Nucleus</keyword>
<feature type="domain" description="HTH myb-type" evidence="5">
    <location>
        <begin position="65"/>
        <end position="119"/>
    </location>
</feature>
<feature type="domain" description="Myb-like" evidence="4">
    <location>
        <begin position="65"/>
        <end position="115"/>
    </location>
</feature>
<reference evidence="8" key="1">
    <citation type="submission" date="2013-05" db="EMBL/GenBank/DDBJ databases">
        <title>Genome-wide characterization and comparative analysis of R2R3-MYB transcription factors reveals the complexity of MYB-associated regulatory networks in Salvia miltiorrhiza.</title>
        <authorList>
            <person name="Li C."/>
            <person name="Lu S."/>
        </authorList>
    </citation>
    <scope>NUCLEOTIDE SEQUENCE</scope>
</reference>
<sequence length="247" mass="27881">MVRPASIDKNGMRSGAWSEEEDNKLRACINQFKNHKVPNWRLLPSVAGLKRCGKSCRLRWVNYLKPGLKRGNFTKDEENLIIQLHNQLGNKWSAIAAHFPGRTDNDIKNYWHAHVAKRRNGSMKIRNLAQEEQSSDSNSSTITTGLNQNTPAPSKVALLISQLGLENIGVFESNADSDFNPAAAAADDDDLYQHKFFDEQEFDHEQVCSLLDWGDLSAAKSQLDFMSEPVDKDDFFNINFGDVLWGI</sequence>
<evidence type="ECO:0000256" key="2">
    <source>
        <dbReference type="ARBA" id="ARBA00023125"/>
    </source>
</evidence>
<organism evidence="6">
    <name type="scientific">Salvia miltiorrhiza</name>
    <name type="common">Chinese sage</name>
    <dbReference type="NCBI Taxonomy" id="226208"/>
    <lineage>
        <taxon>Eukaryota</taxon>
        <taxon>Viridiplantae</taxon>
        <taxon>Streptophyta</taxon>
        <taxon>Embryophyta</taxon>
        <taxon>Tracheophyta</taxon>
        <taxon>Spermatophyta</taxon>
        <taxon>Magnoliopsida</taxon>
        <taxon>eudicotyledons</taxon>
        <taxon>Gunneridae</taxon>
        <taxon>Pentapetalae</taxon>
        <taxon>asterids</taxon>
        <taxon>lamiids</taxon>
        <taxon>Lamiales</taxon>
        <taxon>Lamiaceae</taxon>
        <taxon>Nepetoideae</taxon>
        <taxon>Mentheae</taxon>
        <taxon>Salviinae</taxon>
        <taxon>Salvia</taxon>
        <taxon>Salvia incertae sedis</taxon>
    </lineage>
</organism>
<feature type="domain" description="Myb-like" evidence="4">
    <location>
        <begin position="9"/>
        <end position="64"/>
    </location>
</feature>
<dbReference type="Gene3D" id="1.10.10.60">
    <property type="entry name" value="Homeodomain-like"/>
    <property type="match status" value="2"/>
</dbReference>
<dbReference type="EMBL" id="KF059489">
    <property type="protein sequence ID" value="AGN52159.1"/>
    <property type="molecule type" value="Genomic_DNA"/>
</dbReference>
<name>A0A059PRR5_SALMI</name>
<evidence type="ECO:0000313" key="7">
    <source>
        <dbReference type="EMBL" id="AGN52114.1"/>
    </source>
</evidence>
<dbReference type="PROSITE" id="PS50090">
    <property type="entry name" value="MYB_LIKE"/>
    <property type="match status" value="2"/>
</dbReference>
<dbReference type="InterPro" id="IPR017930">
    <property type="entry name" value="Myb_dom"/>
</dbReference>
<dbReference type="InterPro" id="IPR001005">
    <property type="entry name" value="SANT/Myb"/>
</dbReference>
<accession>A0A059PRR5</accession>
<evidence type="ECO:0000259" key="5">
    <source>
        <dbReference type="PROSITE" id="PS51294"/>
    </source>
</evidence>
<dbReference type="InterPro" id="IPR009057">
    <property type="entry name" value="Homeodomain-like_sf"/>
</dbReference>
<evidence type="ECO:0000259" key="4">
    <source>
        <dbReference type="PROSITE" id="PS50090"/>
    </source>
</evidence>
<dbReference type="EMBL" id="KF059379">
    <property type="protein sequence ID" value="AGN52049.1"/>
    <property type="molecule type" value="mRNA"/>
</dbReference>
<dbReference type="PROSITE" id="PS51294">
    <property type="entry name" value="HTH_MYB"/>
    <property type="match status" value="2"/>
</dbReference>
<comment type="subcellular location">
    <subcellularLocation>
        <location evidence="1">Nucleus</location>
    </subcellularLocation>
</comment>
<evidence type="ECO:0000256" key="3">
    <source>
        <dbReference type="ARBA" id="ARBA00023242"/>
    </source>
</evidence>
<feature type="domain" description="HTH myb-type" evidence="5">
    <location>
        <begin position="9"/>
        <end position="64"/>
    </location>
</feature>
<dbReference type="PANTHER" id="PTHR10641">
    <property type="entry name" value="MYB FAMILY TRANSCRIPTION FACTOR"/>
    <property type="match status" value="1"/>
</dbReference>
<keyword evidence="2" id="KW-0238">DNA-binding</keyword>
<evidence type="ECO:0000313" key="6">
    <source>
        <dbReference type="EMBL" id="AGN52049.1"/>
    </source>
</evidence>
<dbReference type="EMBL" id="KF059554">
    <property type="protein sequence ID" value="AGN52224.1"/>
    <property type="molecule type" value="Genomic_DNA"/>
</dbReference>
<proteinExistence type="evidence at transcript level"/>
<dbReference type="PANTHER" id="PTHR10641:SF1377">
    <property type="entry name" value="MYB-RELATED PROTEIN MYB4-LIKE"/>
    <property type="match status" value="1"/>
</dbReference>
<dbReference type="SMART" id="SM00717">
    <property type="entry name" value="SANT"/>
    <property type="match status" value="2"/>
</dbReference>
<dbReference type="AlphaFoldDB" id="A0A059PRR5"/>
<gene>
    <name evidence="6" type="primary">MYB25</name>
    <name evidence="7" type="synonym">MYB90</name>
</gene>
<dbReference type="CDD" id="cd00167">
    <property type="entry name" value="SANT"/>
    <property type="match status" value="2"/>
</dbReference>
<dbReference type="SUPFAM" id="SSF46689">
    <property type="entry name" value="Homeodomain-like"/>
    <property type="match status" value="1"/>
</dbReference>
<dbReference type="GO" id="GO:0003677">
    <property type="term" value="F:DNA binding"/>
    <property type="evidence" value="ECO:0007669"/>
    <property type="project" value="UniProtKB-KW"/>
</dbReference>
<dbReference type="GO" id="GO:0005634">
    <property type="term" value="C:nucleus"/>
    <property type="evidence" value="ECO:0007669"/>
    <property type="project" value="UniProtKB-SubCell"/>
</dbReference>
<dbReference type="InterPro" id="IPR015495">
    <property type="entry name" value="Myb_TF_plants"/>
</dbReference>
<evidence type="ECO:0000313" key="8">
    <source>
        <dbReference type="EMBL" id="AGN52159.1"/>
    </source>
</evidence>
<reference evidence="6" key="2">
    <citation type="journal article" date="2014" name="BMC Genomics">
        <title>Genome-wide characterization and comparative analysis of R2R3-MYB transcription factors shows the complexity of MYB-associated regulatory networks in Salvia miltiorrhiza.</title>
        <authorList>
            <person name="Li C."/>
            <person name="Lu S."/>
        </authorList>
    </citation>
    <scope>NUCLEOTIDE SEQUENCE</scope>
</reference>
<dbReference type="EMBL" id="KF059444">
    <property type="protein sequence ID" value="AGN52114.1"/>
    <property type="molecule type" value="mRNA"/>
</dbReference>
<protein>
    <submittedName>
        <fullName evidence="6">MYB-related transcription factor</fullName>
    </submittedName>
</protein>
<evidence type="ECO:0000256" key="1">
    <source>
        <dbReference type="ARBA" id="ARBA00004123"/>
    </source>
</evidence>